<comment type="cofactor">
    <cofactor evidence="1 7">
        <name>pyridoxal 5'-phosphate</name>
        <dbReference type="ChEBI" id="CHEBI:597326"/>
    </cofactor>
</comment>
<dbReference type="NCBIfam" id="TIGR00713">
    <property type="entry name" value="hemL"/>
    <property type="match status" value="1"/>
</dbReference>
<reference evidence="8 9" key="1">
    <citation type="journal article" date="2016" name="C (Basel)">
        <title>Selective Growth of and Electricity Production by Marine Exoelectrogenic Bacteria in Self-Aggregated Hydrogel of Microbially Reduced Graphene Oxide.</title>
        <authorList>
            <person name="Yoshida N."/>
            <person name="Goto Y."/>
            <person name="Miyata Y."/>
        </authorList>
    </citation>
    <scope>NUCLEOTIDE SEQUENCE [LARGE SCALE GENOMIC DNA]</scope>
    <source>
        <strain evidence="8 9">NIT-T3</strain>
    </source>
</reference>
<dbReference type="Proteomes" id="UP001319827">
    <property type="component" value="Chromosome"/>
</dbReference>
<dbReference type="RefSeq" id="WP_221250302.1">
    <property type="nucleotide sequence ID" value="NZ_AP024355.1"/>
</dbReference>
<evidence type="ECO:0000313" key="9">
    <source>
        <dbReference type="Proteomes" id="UP001319827"/>
    </source>
</evidence>
<dbReference type="InterPro" id="IPR015421">
    <property type="entry name" value="PyrdxlP-dep_Trfase_major"/>
</dbReference>
<dbReference type="HAMAP" id="MF_00375">
    <property type="entry name" value="HemL_aminotrans_3"/>
    <property type="match status" value="1"/>
</dbReference>
<keyword evidence="5 7" id="KW-0413">Isomerase</keyword>
<proteinExistence type="inferred from homology"/>
<evidence type="ECO:0000256" key="3">
    <source>
        <dbReference type="ARBA" id="ARBA00008981"/>
    </source>
</evidence>
<reference evidence="8 9" key="2">
    <citation type="journal article" date="2021" name="Int. J. Syst. Evol. Microbiol.">
        <title>Isolation and Polyphasic Characterization of Desulfuromonas versatilis sp. Nov., an Electrogenic Bacteria Capable of Versatile Metabolism Isolated from a Graphene Oxide-Reducing Enrichment Culture.</title>
        <authorList>
            <person name="Xie L."/>
            <person name="Yoshida N."/>
            <person name="Ishii S."/>
            <person name="Meng L."/>
        </authorList>
    </citation>
    <scope>NUCLEOTIDE SEQUENCE [LARGE SCALE GENOMIC DNA]</scope>
    <source>
        <strain evidence="8 9">NIT-T3</strain>
    </source>
</reference>
<dbReference type="InterPro" id="IPR015422">
    <property type="entry name" value="PyrdxlP-dep_Trfase_small"/>
</dbReference>
<evidence type="ECO:0000256" key="2">
    <source>
        <dbReference type="ARBA" id="ARBA00004819"/>
    </source>
</evidence>
<dbReference type="InterPro" id="IPR005814">
    <property type="entry name" value="Aminotrans_3"/>
</dbReference>
<sequence>MNHQQSSQLFAKAKTVIPGGVNSPVRAFQSVGCDPIFISRAEGSRIYDVDGNGYIDYVGSWGPMILGHCHPKVVEAIRQTASDGASFGAPTAREIELAELVCAAYPNIEKVRMVSSGTEATMSAIRLARGYTGRDKILKFDGCYHGHADSLLVKAGSGAATFGVPTSPGVPADFAKHTLTATYNDLEDVKAIAAANQGQIACIIIEPIAGNMGCVPPRPGFLEGLRQLCDQEGIVLIIDEVMTGFRVAYGGAQERFGVRGDLVCLGKIIGGGLPVGAFGGKKEIMEKLSPEGGVYQAGTLSGNPLAMSAGIATLKLLQQEGFYQSIEEKSAYLEKGLLEAAKLSPVPTCLQRVGGMFCTFFHPGPVYSFADAVKSDTQAFGKFFRSMLESGINLAPSQFEAGFMSAAHSTEDLDRTIEAAARAFQSL</sequence>
<evidence type="ECO:0000256" key="7">
    <source>
        <dbReference type="HAMAP-Rule" id="MF_00375"/>
    </source>
</evidence>
<dbReference type="InterPro" id="IPR015424">
    <property type="entry name" value="PyrdxlP-dep_Trfase"/>
</dbReference>
<dbReference type="PANTHER" id="PTHR43713">
    <property type="entry name" value="GLUTAMATE-1-SEMIALDEHYDE 2,1-AMINOMUTASE"/>
    <property type="match status" value="1"/>
</dbReference>
<dbReference type="InterPro" id="IPR004639">
    <property type="entry name" value="4pyrrol_synth_GluAld_NH2Trfase"/>
</dbReference>
<keyword evidence="4 7" id="KW-0663">Pyridoxal phosphate</keyword>
<comment type="pathway">
    <text evidence="2">Porphyrin-containing compound metabolism; protoporphyrin-IX biosynthesis; 5-aminolevulinate from L-glutamyl-tRNA(Glu): step 2/2.</text>
</comment>
<name>A0ABN6E3N6_9BACT</name>
<dbReference type="PROSITE" id="PS00600">
    <property type="entry name" value="AA_TRANSFER_CLASS_3"/>
    <property type="match status" value="1"/>
</dbReference>
<evidence type="ECO:0000256" key="5">
    <source>
        <dbReference type="ARBA" id="ARBA00023235"/>
    </source>
</evidence>
<evidence type="ECO:0000256" key="4">
    <source>
        <dbReference type="ARBA" id="ARBA00022898"/>
    </source>
</evidence>
<comment type="similarity">
    <text evidence="3 7">Belongs to the class-III pyridoxal-phosphate-dependent aminotransferase family. HemL subfamily.</text>
</comment>
<comment type="subcellular location">
    <subcellularLocation>
        <location evidence="7">Cytoplasm</location>
    </subcellularLocation>
</comment>
<protein>
    <recommendedName>
        <fullName evidence="7">Glutamate-1-semialdehyde 2,1-aminomutase</fullName>
        <shortName evidence="7">GSA</shortName>
        <ecNumber evidence="7">5.4.3.8</ecNumber>
    </recommendedName>
    <alternativeName>
        <fullName evidence="7">Glutamate-1-semialdehyde aminotransferase</fullName>
        <shortName evidence="7">GSA-AT</shortName>
    </alternativeName>
</protein>
<dbReference type="NCBIfam" id="NF000818">
    <property type="entry name" value="PRK00062.1"/>
    <property type="match status" value="1"/>
</dbReference>
<accession>A0ABN6E3N6</accession>
<dbReference type="Pfam" id="PF00202">
    <property type="entry name" value="Aminotran_3"/>
    <property type="match status" value="1"/>
</dbReference>
<gene>
    <name evidence="7 8" type="primary">hemL</name>
    <name evidence="8" type="ORF">DESUT3_39960</name>
</gene>
<keyword evidence="9" id="KW-1185">Reference proteome</keyword>
<dbReference type="EMBL" id="AP024355">
    <property type="protein sequence ID" value="BCR06927.1"/>
    <property type="molecule type" value="Genomic_DNA"/>
</dbReference>
<evidence type="ECO:0000313" key="8">
    <source>
        <dbReference type="EMBL" id="BCR06927.1"/>
    </source>
</evidence>
<dbReference type="CDD" id="cd00610">
    <property type="entry name" value="OAT_like"/>
    <property type="match status" value="1"/>
</dbReference>
<dbReference type="Gene3D" id="3.90.1150.10">
    <property type="entry name" value="Aspartate Aminotransferase, domain 1"/>
    <property type="match status" value="1"/>
</dbReference>
<keyword evidence="6 7" id="KW-0627">Porphyrin biosynthesis</keyword>
<organism evidence="8 9">
    <name type="scientific">Desulfuromonas versatilis</name>
    <dbReference type="NCBI Taxonomy" id="2802975"/>
    <lineage>
        <taxon>Bacteria</taxon>
        <taxon>Pseudomonadati</taxon>
        <taxon>Thermodesulfobacteriota</taxon>
        <taxon>Desulfuromonadia</taxon>
        <taxon>Desulfuromonadales</taxon>
        <taxon>Desulfuromonadaceae</taxon>
        <taxon>Desulfuromonas</taxon>
    </lineage>
</organism>
<evidence type="ECO:0000256" key="1">
    <source>
        <dbReference type="ARBA" id="ARBA00001933"/>
    </source>
</evidence>
<dbReference type="EC" id="5.4.3.8" evidence="7"/>
<dbReference type="InterPro" id="IPR049704">
    <property type="entry name" value="Aminotrans_3_PPA_site"/>
</dbReference>
<dbReference type="SUPFAM" id="SSF53383">
    <property type="entry name" value="PLP-dependent transferases"/>
    <property type="match status" value="1"/>
</dbReference>
<feature type="modified residue" description="N6-(pyridoxal phosphate)lysine" evidence="7">
    <location>
        <position position="267"/>
    </location>
</feature>
<dbReference type="Gene3D" id="3.40.640.10">
    <property type="entry name" value="Type I PLP-dependent aspartate aminotransferase-like (Major domain)"/>
    <property type="match status" value="1"/>
</dbReference>
<comment type="subunit">
    <text evidence="7">Homodimer.</text>
</comment>
<dbReference type="PANTHER" id="PTHR43713:SF3">
    <property type="entry name" value="GLUTAMATE-1-SEMIALDEHYDE 2,1-AMINOMUTASE 1, CHLOROPLASTIC-RELATED"/>
    <property type="match status" value="1"/>
</dbReference>
<evidence type="ECO:0000256" key="6">
    <source>
        <dbReference type="ARBA" id="ARBA00023244"/>
    </source>
</evidence>
<keyword evidence="7" id="KW-0963">Cytoplasm</keyword>
<comment type="catalytic activity">
    <reaction evidence="7">
        <text>(S)-4-amino-5-oxopentanoate = 5-aminolevulinate</text>
        <dbReference type="Rhea" id="RHEA:14265"/>
        <dbReference type="ChEBI" id="CHEBI:57501"/>
        <dbReference type="ChEBI" id="CHEBI:356416"/>
        <dbReference type="EC" id="5.4.3.8"/>
    </reaction>
</comment>